<dbReference type="EMBL" id="KN834792">
    <property type="protein sequence ID" value="KIK57145.1"/>
    <property type="molecule type" value="Genomic_DNA"/>
</dbReference>
<keyword evidence="3" id="KW-1185">Reference proteome</keyword>
<evidence type="ECO:0000256" key="1">
    <source>
        <dbReference type="SAM" id="SignalP"/>
    </source>
</evidence>
<keyword evidence="1" id="KW-0732">Signal</keyword>
<organism evidence="2 3">
    <name type="scientific">Collybiopsis luxurians FD-317 M1</name>
    <dbReference type="NCBI Taxonomy" id="944289"/>
    <lineage>
        <taxon>Eukaryota</taxon>
        <taxon>Fungi</taxon>
        <taxon>Dikarya</taxon>
        <taxon>Basidiomycota</taxon>
        <taxon>Agaricomycotina</taxon>
        <taxon>Agaricomycetes</taxon>
        <taxon>Agaricomycetidae</taxon>
        <taxon>Agaricales</taxon>
        <taxon>Marasmiineae</taxon>
        <taxon>Omphalotaceae</taxon>
        <taxon>Collybiopsis</taxon>
        <taxon>Collybiopsis luxurians</taxon>
    </lineage>
</organism>
<gene>
    <name evidence="2" type="ORF">GYMLUDRAFT_46377</name>
</gene>
<dbReference type="AlphaFoldDB" id="A0A0D0B1V0"/>
<name>A0A0D0B1V0_9AGAR</name>
<accession>A0A0D0B1V0</accession>
<evidence type="ECO:0000313" key="3">
    <source>
        <dbReference type="Proteomes" id="UP000053593"/>
    </source>
</evidence>
<protein>
    <submittedName>
        <fullName evidence="2">Unplaced genomic scaffold GYMLUscaffold_44, whole genome shotgun sequence</fullName>
    </submittedName>
</protein>
<proteinExistence type="predicted"/>
<sequence length="132" mass="13884">MPSLFIALCFFIVSIATLAFSAPLLAARDVYNPHITSPVADTTWTCGENATVTWDGSNVPAQVTNSKGVVLLVELNGRLNISKPLASGFDVVDTHSVSFPVPQVPSGHGYSIVLMGDSGNKSGNFTIRCDSA</sequence>
<dbReference type="OrthoDB" id="2317741at2759"/>
<feature type="chain" id="PRO_5002224394" evidence="1">
    <location>
        <begin position="22"/>
        <end position="132"/>
    </location>
</feature>
<reference evidence="2 3" key="1">
    <citation type="submission" date="2014-04" db="EMBL/GenBank/DDBJ databases">
        <title>Evolutionary Origins and Diversification of the Mycorrhizal Mutualists.</title>
        <authorList>
            <consortium name="DOE Joint Genome Institute"/>
            <consortium name="Mycorrhizal Genomics Consortium"/>
            <person name="Kohler A."/>
            <person name="Kuo A."/>
            <person name="Nagy L.G."/>
            <person name="Floudas D."/>
            <person name="Copeland A."/>
            <person name="Barry K.W."/>
            <person name="Cichocki N."/>
            <person name="Veneault-Fourrey C."/>
            <person name="LaButti K."/>
            <person name="Lindquist E.A."/>
            <person name="Lipzen A."/>
            <person name="Lundell T."/>
            <person name="Morin E."/>
            <person name="Murat C."/>
            <person name="Riley R."/>
            <person name="Ohm R."/>
            <person name="Sun H."/>
            <person name="Tunlid A."/>
            <person name="Henrissat B."/>
            <person name="Grigoriev I.V."/>
            <person name="Hibbett D.S."/>
            <person name="Martin F."/>
        </authorList>
    </citation>
    <scope>NUCLEOTIDE SEQUENCE [LARGE SCALE GENOMIC DNA]</scope>
    <source>
        <strain evidence="2 3">FD-317 M1</strain>
    </source>
</reference>
<feature type="signal peptide" evidence="1">
    <location>
        <begin position="1"/>
        <end position="21"/>
    </location>
</feature>
<evidence type="ECO:0000313" key="2">
    <source>
        <dbReference type="EMBL" id="KIK57145.1"/>
    </source>
</evidence>
<dbReference type="HOGENOM" id="CLU_083660_2_1_1"/>
<dbReference type="Proteomes" id="UP000053593">
    <property type="component" value="Unassembled WGS sequence"/>
</dbReference>